<evidence type="ECO:0000313" key="6">
    <source>
        <dbReference type="EMBL" id="TMI77342.1"/>
    </source>
</evidence>
<dbReference type="EMBL" id="VBAO01000476">
    <property type="protein sequence ID" value="TMI77342.1"/>
    <property type="molecule type" value="Genomic_DNA"/>
</dbReference>
<dbReference type="InterPro" id="IPR001509">
    <property type="entry name" value="Epimerase_deHydtase"/>
</dbReference>
<feature type="domain" description="DUF1731" evidence="5">
    <location>
        <begin position="249"/>
        <end position="284"/>
    </location>
</feature>
<name>A0A537J1Y8_9BACT</name>
<comment type="similarity">
    <text evidence="2">Belongs to the NAD(P)-dependent epimerase/dehydratase family. SDR39U1 subfamily.</text>
</comment>
<reference evidence="6 7" key="1">
    <citation type="journal article" date="2019" name="Nat. Microbiol.">
        <title>Mediterranean grassland soil C-N compound turnover is dependent on rainfall and depth, and is mediated by genomically divergent microorganisms.</title>
        <authorList>
            <person name="Diamond S."/>
            <person name="Andeer P.F."/>
            <person name="Li Z."/>
            <person name="Crits-Christoph A."/>
            <person name="Burstein D."/>
            <person name="Anantharaman K."/>
            <person name="Lane K.R."/>
            <person name="Thomas B.C."/>
            <person name="Pan C."/>
            <person name="Northen T.R."/>
            <person name="Banfield J.F."/>
        </authorList>
    </citation>
    <scope>NUCLEOTIDE SEQUENCE [LARGE SCALE GENOMIC DNA]</scope>
    <source>
        <strain evidence="6">NP_7</strain>
    </source>
</reference>
<dbReference type="GO" id="GO:0016861">
    <property type="term" value="F:intramolecular oxidoreductase activity, interconverting aldoses and ketoses"/>
    <property type="evidence" value="ECO:0007669"/>
    <property type="project" value="UniProtKB-ARBA"/>
</dbReference>
<evidence type="ECO:0000259" key="4">
    <source>
        <dbReference type="Pfam" id="PF01370"/>
    </source>
</evidence>
<feature type="domain" description="NAD-dependent epimerase/dehydratase" evidence="4">
    <location>
        <begin position="3"/>
        <end position="215"/>
    </location>
</feature>
<dbReference type="Pfam" id="PF08338">
    <property type="entry name" value="DUF1731"/>
    <property type="match status" value="1"/>
</dbReference>
<dbReference type="GO" id="GO:0005975">
    <property type="term" value="P:carbohydrate metabolic process"/>
    <property type="evidence" value="ECO:0007669"/>
    <property type="project" value="InterPro"/>
</dbReference>
<dbReference type="NCBIfam" id="TIGR00689">
    <property type="entry name" value="rpiB_lacA_lacB"/>
    <property type="match status" value="1"/>
</dbReference>
<dbReference type="Pfam" id="PF01370">
    <property type="entry name" value="Epimerase"/>
    <property type="match status" value="1"/>
</dbReference>
<dbReference type="InterPro" id="IPR013549">
    <property type="entry name" value="DUF1731"/>
</dbReference>
<sequence>MKILVTGSRGLIGSALIPQLTSRGHRVVRLVRGDPGSTPDQIPWDPEAGRLDAARLDGADAVIHLAGENIAAGRWTAARKARIRGSRVDGTRLLAETLGRLHRRPAVLIAASAVGYYGDRGDEILVEDSAPGRGFLATLCRDWEAAADPARASGIRVVHLRTGMVLSRTGGALARLLPIFRAGLGGRLGNGRQFMSWIGLDDEVEAIHHALTHDAVQGPVNLVSPHPVTNREFTATLGRVLRRPTLLAVPAVVLRVGLGELAGELLSSVRAYPARLLATGYAMRIAIASDHAGYLLKEELKRLLRDLQHEVRDFGTHSAEQVDYPDFIVPAAEAVASGQCDRAIVVGGSGNGEAIAANKVPGIRCALCWEGYTARLAREHNDANALSLGARVIGPDVAREIVRVWLDTAFEGGRHQARLDKIRAVEERYARSRAQKG</sequence>
<dbReference type="NCBIfam" id="NF004051">
    <property type="entry name" value="PRK05571.1"/>
    <property type="match status" value="1"/>
</dbReference>
<evidence type="ECO:0000259" key="5">
    <source>
        <dbReference type="Pfam" id="PF08338"/>
    </source>
</evidence>
<dbReference type="SUPFAM" id="SSF51735">
    <property type="entry name" value="NAD(P)-binding Rossmann-fold domains"/>
    <property type="match status" value="1"/>
</dbReference>
<dbReference type="Pfam" id="PF02502">
    <property type="entry name" value="LacAB_rpiB"/>
    <property type="match status" value="1"/>
</dbReference>
<dbReference type="SUPFAM" id="SSF89623">
    <property type="entry name" value="Ribose/Galactose isomerase RpiB/AlsB"/>
    <property type="match status" value="1"/>
</dbReference>
<evidence type="ECO:0000256" key="1">
    <source>
        <dbReference type="ARBA" id="ARBA00008754"/>
    </source>
</evidence>
<dbReference type="InterPro" id="IPR036569">
    <property type="entry name" value="RpiB_LacA_LacB_sf"/>
</dbReference>
<evidence type="ECO:0000256" key="2">
    <source>
        <dbReference type="ARBA" id="ARBA00009353"/>
    </source>
</evidence>
<accession>A0A537J1Y8</accession>
<dbReference type="Gene3D" id="3.40.1400.10">
    <property type="entry name" value="Sugar-phosphate isomerase, RpiB/LacA/LacB"/>
    <property type="match status" value="1"/>
</dbReference>
<keyword evidence="3" id="KW-0413">Isomerase</keyword>
<dbReference type="InterPro" id="IPR004785">
    <property type="entry name" value="RpiB"/>
</dbReference>
<organism evidence="6 7">
    <name type="scientific">Candidatus Segetimicrobium genomatis</name>
    <dbReference type="NCBI Taxonomy" id="2569760"/>
    <lineage>
        <taxon>Bacteria</taxon>
        <taxon>Bacillati</taxon>
        <taxon>Candidatus Sysuimicrobiota</taxon>
        <taxon>Candidatus Sysuimicrobiia</taxon>
        <taxon>Candidatus Sysuimicrobiales</taxon>
        <taxon>Candidatus Segetimicrobiaceae</taxon>
        <taxon>Candidatus Segetimicrobium</taxon>
    </lineage>
</organism>
<comment type="caution">
    <text evidence="6">The sequence shown here is derived from an EMBL/GenBank/DDBJ whole genome shotgun (WGS) entry which is preliminary data.</text>
</comment>
<dbReference type="NCBIfam" id="TIGR01120">
    <property type="entry name" value="rpiB"/>
    <property type="match status" value="1"/>
</dbReference>
<dbReference type="PANTHER" id="PTHR11092">
    <property type="entry name" value="SUGAR NUCLEOTIDE EPIMERASE RELATED"/>
    <property type="match status" value="1"/>
</dbReference>
<dbReference type="Proteomes" id="UP000320048">
    <property type="component" value="Unassembled WGS sequence"/>
</dbReference>
<comment type="similarity">
    <text evidence="1">Belongs to the LacAB/RpiB family.</text>
</comment>
<evidence type="ECO:0000256" key="3">
    <source>
        <dbReference type="ARBA" id="ARBA00023235"/>
    </source>
</evidence>
<dbReference type="InterPro" id="IPR010099">
    <property type="entry name" value="SDR39U1"/>
</dbReference>
<dbReference type="InterPro" id="IPR003500">
    <property type="entry name" value="RpiB_LacA_LacB"/>
</dbReference>
<dbReference type="NCBIfam" id="TIGR01777">
    <property type="entry name" value="yfcH"/>
    <property type="match status" value="1"/>
</dbReference>
<protein>
    <submittedName>
        <fullName evidence="6">TIGR01777 family protein</fullName>
    </submittedName>
</protein>
<dbReference type="AlphaFoldDB" id="A0A537J1Y8"/>
<dbReference type="Gene3D" id="3.40.50.720">
    <property type="entry name" value="NAD(P)-binding Rossmann-like Domain"/>
    <property type="match status" value="1"/>
</dbReference>
<evidence type="ECO:0000313" key="7">
    <source>
        <dbReference type="Proteomes" id="UP000320048"/>
    </source>
</evidence>
<proteinExistence type="inferred from homology"/>
<dbReference type="InterPro" id="IPR036291">
    <property type="entry name" value="NAD(P)-bd_dom_sf"/>
</dbReference>
<dbReference type="PANTHER" id="PTHR11092:SF0">
    <property type="entry name" value="EPIMERASE FAMILY PROTEIN SDR39U1"/>
    <property type="match status" value="1"/>
</dbReference>
<gene>
    <name evidence="6" type="ORF">E6H04_14390</name>
</gene>